<keyword evidence="1" id="KW-0732">Signal</keyword>
<proteinExistence type="predicted"/>
<evidence type="ECO:0008006" key="4">
    <source>
        <dbReference type="Google" id="ProtNLM"/>
    </source>
</evidence>
<feature type="signal peptide" evidence="1">
    <location>
        <begin position="1"/>
        <end position="19"/>
    </location>
</feature>
<dbReference type="EMBL" id="JAACJM010000398">
    <property type="protein sequence ID" value="KAF5323164.1"/>
    <property type="molecule type" value="Genomic_DNA"/>
</dbReference>
<evidence type="ECO:0000313" key="3">
    <source>
        <dbReference type="Proteomes" id="UP000559256"/>
    </source>
</evidence>
<dbReference type="OrthoDB" id="3025387at2759"/>
<organism evidence="2 3">
    <name type="scientific">Tetrapyrgos nigripes</name>
    <dbReference type="NCBI Taxonomy" id="182062"/>
    <lineage>
        <taxon>Eukaryota</taxon>
        <taxon>Fungi</taxon>
        <taxon>Dikarya</taxon>
        <taxon>Basidiomycota</taxon>
        <taxon>Agaricomycotina</taxon>
        <taxon>Agaricomycetes</taxon>
        <taxon>Agaricomycetidae</taxon>
        <taxon>Agaricales</taxon>
        <taxon>Marasmiineae</taxon>
        <taxon>Marasmiaceae</taxon>
        <taxon>Tetrapyrgos</taxon>
    </lineage>
</organism>
<gene>
    <name evidence="2" type="ORF">D9758_016795</name>
</gene>
<accession>A0A8H5BGX7</accession>
<comment type="caution">
    <text evidence="2">The sequence shown here is derived from an EMBL/GenBank/DDBJ whole genome shotgun (WGS) entry which is preliminary data.</text>
</comment>
<feature type="chain" id="PRO_5034126186" description="Hepcidin" evidence="1">
    <location>
        <begin position="20"/>
        <end position="75"/>
    </location>
</feature>
<evidence type="ECO:0000256" key="1">
    <source>
        <dbReference type="SAM" id="SignalP"/>
    </source>
</evidence>
<reference evidence="2 3" key="1">
    <citation type="journal article" date="2020" name="ISME J.">
        <title>Uncovering the hidden diversity of litter-decomposition mechanisms in mushroom-forming fungi.</title>
        <authorList>
            <person name="Floudas D."/>
            <person name="Bentzer J."/>
            <person name="Ahren D."/>
            <person name="Johansson T."/>
            <person name="Persson P."/>
            <person name="Tunlid A."/>
        </authorList>
    </citation>
    <scope>NUCLEOTIDE SEQUENCE [LARGE SCALE GENOMIC DNA]</scope>
    <source>
        <strain evidence="2 3">CBS 291.85</strain>
    </source>
</reference>
<dbReference type="Proteomes" id="UP000559256">
    <property type="component" value="Unassembled WGS sequence"/>
</dbReference>
<protein>
    <recommendedName>
        <fullName evidence="4">Hepcidin</fullName>
    </recommendedName>
</protein>
<sequence>MKFSITTTLLFALFAPASGAVIQKRDDVATVASPITEPTVVTATRVFPTLIDEPPFMKTVTSEVVWTQYPVTYTV</sequence>
<dbReference type="AlphaFoldDB" id="A0A8H5BGX7"/>
<keyword evidence="3" id="KW-1185">Reference proteome</keyword>
<name>A0A8H5BGX7_9AGAR</name>
<evidence type="ECO:0000313" key="2">
    <source>
        <dbReference type="EMBL" id="KAF5323164.1"/>
    </source>
</evidence>